<evidence type="ECO:0000256" key="3">
    <source>
        <dbReference type="ARBA" id="ARBA00022603"/>
    </source>
</evidence>
<comment type="function">
    <text evidence="6">Specifically methylates the N7 position of a guanine in 16S rRNA.</text>
</comment>
<accession>A0A916ZXC3</accession>
<dbReference type="Gene3D" id="3.40.50.150">
    <property type="entry name" value="Vaccinia Virus protein VP39"/>
    <property type="match status" value="1"/>
</dbReference>
<dbReference type="PANTHER" id="PTHR31760">
    <property type="entry name" value="S-ADENOSYL-L-METHIONINE-DEPENDENT METHYLTRANSFERASES SUPERFAMILY PROTEIN"/>
    <property type="match status" value="1"/>
</dbReference>
<dbReference type="Pfam" id="PF02527">
    <property type="entry name" value="GidB"/>
    <property type="match status" value="1"/>
</dbReference>
<evidence type="ECO:0000256" key="4">
    <source>
        <dbReference type="ARBA" id="ARBA00022679"/>
    </source>
</evidence>
<dbReference type="InterPro" id="IPR029063">
    <property type="entry name" value="SAM-dependent_MTases_sf"/>
</dbReference>
<comment type="caution">
    <text evidence="7">The sequence shown here is derived from an EMBL/GenBank/DDBJ whole genome shotgun (WGS) entry which is preliminary data.</text>
</comment>
<feature type="binding site" evidence="6">
    <location>
        <position position="94"/>
    </location>
    <ligand>
        <name>S-adenosyl-L-methionine</name>
        <dbReference type="ChEBI" id="CHEBI:59789"/>
    </ligand>
</feature>
<dbReference type="NCBIfam" id="TIGR00138">
    <property type="entry name" value="rsmG_gidB"/>
    <property type="match status" value="1"/>
</dbReference>
<keyword evidence="4 6" id="KW-0808">Transferase</keyword>
<sequence>MAYFLCIKFNQEFDFRIFEKKINLKEIQNYFPDLTENQTLQFNKIADLYKDWNQKINVVSRKDIDEIYTRHVLHALAIAKINPFLPETEILDVGTGGGFPGIPLAILFPECKFTLVDSIGKKIKVVDEVVEGLGLTNVTTINDRVENIDAQFEFIVSRAVAAMQTFTHWVKGKISSTNRHERRNGILYLKGGDLSEELAAYTNVEVFNLEELFNLSFFETKKLVYLPRKK</sequence>
<dbReference type="AlphaFoldDB" id="A0A916ZXC3"/>
<comment type="similarity">
    <text evidence="6">Belongs to the methyltransferase superfamily. RNA methyltransferase RsmG family.</text>
</comment>
<keyword evidence="2 6" id="KW-0698">rRNA processing</keyword>
<evidence type="ECO:0000256" key="2">
    <source>
        <dbReference type="ARBA" id="ARBA00022552"/>
    </source>
</evidence>
<gene>
    <name evidence="6 7" type="primary">rsmG</name>
    <name evidence="7" type="ORF">GCM10010831_18840</name>
</gene>
<dbReference type="GO" id="GO:0070043">
    <property type="term" value="F:rRNA (guanine-N7-)-methyltransferase activity"/>
    <property type="evidence" value="ECO:0007669"/>
    <property type="project" value="UniProtKB-UniRule"/>
</dbReference>
<dbReference type="PIRSF" id="PIRSF003078">
    <property type="entry name" value="GidB"/>
    <property type="match status" value="1"/>
</dbReference>
<evidence type="ECO:0000256" key="5">
    <source>
        <dbReference type="ARBA" id="ARBA00022691"/>
    </source>
</evidence>
<feature type="binding site" evidence="6">
    <location>
        <position position="158"/>
    </location>
    <ligand>
        <name>S-adenosyl-L-methionine</name>
        <dbReference type="ChEBI" id="CHEBI:59789"/>
    </ligand>
</feature>
<dbReference type="GO" id="GO:0005829">
    <property type="term" value="C:cytosol"/>
    <property type="evidence" value="ECO:0007669"/>
    <property type="project" value="TreeGrafter"/>
</dbReference>
<keyword evidence="8" id="KW-1185">Reference proteome</keyword>
<evidence type="ECO:0000256" key="6">
    <source>
        <dbReference type="HAMAP-Rule" id="MF_00074"/>
    </source>
</evidence>
<evidence type="ECO:0000256" key="1">
    <source>
        <dbReference type="ARBA" id="ARBA00022490"/>
    </source>
</evidence>
<name>A0A916ZXC3_9FLAO</name>
<dbReference type="InterPro" id="IPR003682">
    <property type="entry name" value="rRNA_ssu_MeTfrase_G"/>
</dbReference>
<keyword evidence="5 6" id="KW-0949">S-adenosyl-L-methionine</keyword>
<feature type="binding site" evidence="6">
    <location>
        <position position="99"/>
    </location>
    <ligand>
        <name>S-adenosyl-L-methionine</name>
        <dbReference type="ChEBI" id="CHEBI:59789"/>
    </ligand>
</feature>
<comment type="caution">
    <text evidence="6">Lacks conserved residue(s) required for the propagation of feature annotation.</text>
</comment>
<dbReference type="HAMAP" id="MF_00074">
    <property type="entry name" value="16SrRNA_methyltr_G"/>
    <property type="match status" value="1"/>
</dbReference>
<evidence type="ECO:0000313" key="7">
    <source>
        <dbReference type="EMBL" id="GGE17833.1"/>
    </source>
</evidence>
<organism evidence="7 8">
    <name type="scientific">Psychroflexus salis</name>
    <dbReference type="NCBI Taxonomy" id="1526574"/>
    <lineage>
        <taxon>Bacteria</taxon>
        <taxon>Pseudomonadati</taxon>
        <taxon>Bacteroidota</taxon>
        <taxon>Flavobacteriia</taxon>
        <taxon>Flavobacteriales</taxon>
        <taxon>Flavobacteriaceae</taxon>
        <taxon>Psychroflexus</taxon>
    </lineage>
</organism>
<evidence type="ECO:0000313" key="8">
    <source>
        <dbReference type="Proteomes" id="UP000599688"/>
    </source>
</evidence>
<feature type="binding site" evidence="6">
    <location>
        <begin position="145"/>
        <end position="146"/>
    </location>
    <ligand>
        <name>S-adenosyl-L-methionine</name>
        <dbReference type="ChEBI" id="CHEBI:59789"/>
    </ligand>
</feature>
<dbReference type="EC" id="2.1.1.-" evidence="6"/>
<comment type="subcellular location">
    <subcellularLocation>
        <location evidence="6">Cytoplasm</location>
    </subcellularLocation>
</comment>
<keyword evidence="1 6" id="KW-0963">Cytoplasm</keyword>
<dbReference type="PANTHER" id="PTHR31760:SF0">
    <property type="entry name" value="S-ADENOSYL-L-METHIONINE-DEPENDENT METHYLTRANSFERASES SUPERFAMILY PROTEIN"/>
    <property type="match status" value="1"/>
</dbReference>
<proteinExistence type="inferred from homology"/>
<dbReference type="EMBL" id="BMGL01000010">
    <property type="protein sequence ID" value="GGE17833.1"/>
    <property type="molecule type" value="Genomic_DNA"/>
</dbReference>
<protein>
    <recommendedName>
        <fullName evidence="6">Ribosomal RNA small subunit methyltransferase G</fullName>
        <ecNumber evidence="6">2.1.1.-</ecNumber>
    </recommendedName>
    <alternativeName>
        <fullName evidence="6">16S rRNA 7-methylguanosine methyltransferase</fullName>
        <shortName evidence="6">16S rRNA m7G methyltransferase</shortName>
    </alternativeName>
</protein>
<dbReference type="Proteomes" id="UP000599688">
    <property type="component" value="Unassembled WGS sequence"/>
</dbReference>
<keyword evidence="3 6" id="KW-0489">Methyltransferase</keyword>
<reference evidence="7 8" key="1">
    <citation type="journal article" date="2014" name="Int. J. Syst. Evol. Microbiol.">
        <title>Complete genome sequence of Corynebacterium casei LMG S-19264T (=DSM 44701T), isolated from a smear-ripened cheese.</title>
        <authorList>
            <consortium name="US DOE Joint Genome Institute (JGI-PGF)"/>
            <person name="Walter F."/>
            <person name="Albersmeier A."/>
            <person name="Kalinowski J."/>
            <person name="Ruckert C."/>
        </authorList>
    </citation>
    <scope>NUCLEOTIDE SEQUENCE [LARGE SCALE GENOMIC DNA]</scope>
    <source>
        <strain evidence="7 8">CGMCC 1.12925</strain>
    </source>
</reference>
<dbReference type="SUPFAM" id="SSF53335">
    <property type="entry name" value="S-adenosyl-L-methionine-dependent methyltransferases"/>
    <property type="match status" value="1"/>
</dbReference>